<dbReference type="GO" id="GO:0008168">
    <property type="term" value="F:methyltransferase activity"/>
    <property type="evidence" value="ECO:0007669"/>
    <property type="project" value="UniProtKB-KW"/>
</dbReference>
<name>A0A6A6SK91_9PLEO</name>
<dbReference type="InterPro" id="IPR002052">
    <property type="entry name" value="DNA_methylase_N6_adenine_CS"/>
</dbReference>
<dbReference type="OrthoDB" id="269872at2759"/>
<dbReference type="InterPro" id="IPR050320">
    <property type="entry name" value="N5-glutamine_MTase"/>
</dbReference>
<evidence type="ECO:0000313" key="2">
    <source>
        <dbReference type="Proteomes" id="UP000799324"/>
    </source>
</evidence>
<sequence>MPRLPTSLLRKARAIDPLLPRLLGVCRELRAAQNELRWLREYADKIARGRSGKAHRTLLRGMVENRASGKPLQYIVGTEYFGDLEIKCRPGVLIPRQETAASVTHLTHLLRSAQGLPDELRVLDLCTGTGCIPLLFKHEFSDAPHPVRLRLLGIDLSQEALDLAKQNLERLQEPDVDDESSVINFLQADVLKESWDEQTVERPCIQAALNFSRQPQFWDVLISNPPYISPSGYWTTTTRSVRGFEPKLALVPPASEGATDTDQGDTFYPRLLTIASECEAKIILLEVADMKQALRVANLARRLNTCTGIEIWRDQPDQKSGTEHQDGFPVIGTGNARSVLCWRGPGAAWLGKEDELNVMGAATDMPLSLQPQFTYPFVESSEDSRSSYLEDRTMHNHRPRGAYKLFEAGRQLVSQDSKKK</sequence>
<dbReference type="GO" id="GO:0032259">
    <property type="term" value="P:methylation"/>
    <property type="evidence" value="ECO:0007669"/>
    <property type="project" value="UniProtKB-KW"/>
</dbReference>
<dbReference type="SUPFAM" id="SSF53335">
    <property type="entry name" value="S-adenosyl-L-methionine-dependent methyltransferases"/>
    <property type="match status" value="1"/>
</dbReference>
<dbReference type="Gene3D" id="3.40.50.150">
    <property type="entry name" value="Vaccinia Virus protein VP39"/>
    <property type="match status" value="1"/>
</dbReference>
<dbReference type="PROSITE" id="PS00092">
    <property type="entry name" value="N6_MTASE"/>
    <property type="match status" value="1"/>
</dbReference>
<accession>A0A6A6SK91</accession>
<dbReference type="PANTHER" id="PTHR18895">
    <property type="entry name" value="HEMK METHYLTRANSFERASE"/>
    <property type="match status" value="1"/>
</dbReference>
<dbReference type="Proteomes" id="UP000799324">
    <property type="component" value="Unassembled WGS sequence"/>
</dbReference>
<dbReference type="InterPro" id="IPR029063">
    <property type="entry name" value="SAM-dependent_MTases_sf"/>
</dbReference>
<dbReference type="EMBL" id="MU004623">
    <property type="protein sequence ID" value="KAF2647411.1"/>
    <property type="molecule type" value="Genomic_DNA"/>
</dbReference>
<keyword evidence="1" id="KW-0489">Methyltransferase</keyword>
<proteinExistence type="predicted"/>
<dbReference type="GO" id="GO:0003676">
    <property type="term" value="F:nucleic acid binding"/>
    <property type="evidence" value="ECO:0007669"/>
    <property type="project" value="InterPro"/>
</dbReference>
<reference evidence="1" key="1">
    <citation type="journal article" date="2020" name="Stud. Mycol.">
        <title>101 Dothideomycetes genomes: a test case for predicting lifestyles and emergence of pathogens.</title>
        <authorList>
            <person name="Haridas S."/>
            <person name="Albert R."/>
            <person name="Binder M."/>
            <person name="Bloem J."/>
            <person name="Labutti K."/>
            <person name="Salamov A."/>
            <person name="Andreopoulos B."/>
            <person name="Baker S."/>
            <person name="Barry K."/>
            <person name="Bills G."/>
            <person name="Bluhm B."/>
            <person name="Cannon C."/>
            <person name="Castanera R."/>
            <person name="Culley D."/>
            <person name="Daum C."/>
            <person name="Ezra D."/>
            <person name="Gonzalez J."/>
            <person name="Henrissat B."/>
            <person name="Kuo A."/>
            <person name="Liang C."/>
            <person name="Lipzen A."/>
            <person name="Lutzoni F."/>
            <person name="Magnuson J."/>
            <person name="Mondo S."/>
            <person name="Nolan M."/>
            <person name="Ohm R."/>
            <person name="Pangilinan J."/>
            <person name="Park H.-J."/>
            <person name="Ramirez L."/>
            <person name="Alfaro M."/>
            <person name="Sun H."/>
            <person name="Tritt A."/>
            <person name="Yoshinaga Y."/>
            <person name="Zwiers L.-H."/>
            <person name="Turgeon B."/>
            <person name="Goodwin S."/>
            <person name="Spatafora J."/>
            <person name="Crous P."/>
            <person name="Grigoriev I."/>
        </authorList>
    </citation>
    <scope>NUCLEOTIDE SEQUENCE</scope>
    <source>
        <strain evidence="1">CBS 122681</strain>
    </source>
</reference>
<keyword evidence="2" id="KW-1185">Reference proteome</keyword>
<gene>
    <name evidence="1" type="ORF">K491DRAFT_614633</name>
</gene>
<organism evidence="1 2">
    <name type="scientific">Lophiostoma macrostomum CBS 122681</name>
    <dbReference type="NCBI Taxonomy" id="1314788"/>
    <lineage>
        <taxon>Eukaryota</taxon>
        <taxon>Fungi</taxon>
        <taxon>Dikarya</taxon>
        <taxon>Ascomycota</taxon>
        <taxon>Pezizomycotina</taxon>
        <taxon>Dothideomycetes</taxon>
        <taxon>Pleosporomycetidae</taxon>
        <taxon>Pleosporales</taxon>
        <taxon>Lophiostomataceae</taxon>
        <taxon>Lophiostoma</taxon>
    </lineage>
</organism>
<evidence type="ECO:0000313" key="1">
    <source>
        <dbReference type="EMBL" id="KAF2647411.1"/>
    </source>
</evidence>
<dbReference type="PANTHER" id="PTHR18895:SF74">
    <property type="entry name" value="MTRF1L RELEASE FACTOR GLUTAMINE METHYLTRANSFERASE"/>
    <property type="match status" value="1"/>
</dbReference>
<dbReference type="CDD" id="cd02440">
    <property type="entry name" value="AdoMet_MTases"/>
    <property type="match status" value="1"/>
</dbReference>
<dbReference type="GO" id="GO:0005739">
    <property type="term" value="C:mitochondrion"/>
    <property type="evidence" value="ECO:0007669"/>
    <property type="project" value="TreeGrafter"/>
</dbReference>
<keyword evidence="1" id="KW-0808">Transferase</keyword>
<protein>
    <submittedName>
        <fullName evidence="1">S-adenosyl-L-methionine-dependent methyltransferase</fullName>
    </submittedName>
</protein>
<dbReference type="AlphaFoldDB" id="A0A6A6SK91"/>